<dbReference type="GO" id="GO:0008270">
    <property type="term" value="F:zinc ion binding"/>
    <property type="evidence" value="ECO:0007669"/>
    <property type="project" value="InterPro"/>
</dbReference>
<dbReference type="InterPro" id="IPR002328">
    <property type="entry name" value="ADH_Zn_CS"/>
</dbReference>
<dbReference type="OrthoDB" id="310895at2759"/>
<feature type="active site" evidence="2">
    <location>
        <position position="428"/>
    </location>
</feature>
<dbReference type="RefSeq" id="XP_002906532.1">
    <property type="nucleotide sequence ID" value="XM_002906486.1"/>
</dbReference>
<dbReference type="CDD" id="cd07102">
    <property type="entry name" value="ALDH_EDX86601"/>
    <property type="match status" value="1"/>
</dbReference>
<accession>D0N0C0</accession>
<dbReference type="eggNOG" id="KOG0023">
    <property type="taxonomic scope" value="Eukaryota"/>
</dbReference>
<reference evidence="7" key="1">
    <citation type="journal article" date="2009" name="Nature">
        <title>Genome sequence and analysis of the Irish potato famine pathogen Phytophthora infestans.</title>
        <authorList>
            <consortium name="The Broad Institute Genome Sequencing Platform"/>
            <person name="Haas B.J."/>
            <person name="Kamoun S."/>
            <person name="Zody M.C."/>
            <person name="Jiang R.H."/>
            <person name="Handsaker R.E."/>
            <person name="Cano L.M."/>
            <person name="Grabherr M."/>
            <person name="Kodira C.D."/>
            <person name="Raffaele S."/>
            <person name="Torto-Alalibo T."/>
            <person name="Bozkurt T.O."/>
            <person name="Ah-Fong A.M."/>
            <person name="Alvarado L."/>
            <person name="Anderson V.L."/>
            <person name="Armstrong M.R."/>
            <person name="Avrova A."/>
            <person name="Baxter L."/>
            <person name="Beynon J."/>
            <person name="Boevink P.C."/>
            <person name="Bollmann S.R."/>
            <person name="Bos J.I."/>
            <person name="Bulone V."/>
            <person name="Cai G."/>
            <person name="Cakir C."/>
            <person name="Carrington J.C."/>
            <person name="Chawner M."/>
            <person name="Conti L."/>
            <person name="Costanzo S."/>
            <person name="Ewan R."/>
            <person name="Fahlgren N."/>
            <person name="Fischbach M.A."/>
            <person name="Fugelstad J."/>
            <person name="Gilroy E.M."/>
            <person name="Gnerre S."/>
            <person name="Green P.J."/>
            <person name="Grenville-Briggs L.J."/>
            <person name="Griffith J."/>
            <person name="Grunwald N.J."/>
            <person name="Horn K."/>
            <person name="Horner N.R."/>
            <person name="Hu C.H."/>
            <person name="Huitema E."/>
            <person name="Jeong D.H."/>
            <person name="Jones A.M."/>
            <person name="Jones J.D."/>
            <person name="Jones R.W."/>
            <person name="Karlsson E.K."/>
            <person name="Kunjeti S.G."/>
            <person name="Lamour K."/>
            <person name="Liu Z."/>
            <person name="Ma L."/>
            <person name="Maclean D."/>
            <person name="Chibucos M.C."/>
            <person name="McDonald H."/>
            <person name="McWalters J."/>
            <person name="Meijer H.J."/>
            <person name="Morgan W."/>
            <person name="Morris P.F."/>
            <person name="Munro C.A."/>
            <person name="O'Neill K."/>
            <person name="Ospina-Giraldo M."/>
            <person name="Pinzon A."/>
            <person name="Pritchard L."/>
            <person name="Ramsahoye B."/>
            <person name="Ren Q."/>
            <person name="Restrepo S."/>
            <person name="Roy S."/>
            <person name="Sadanandom A."/>
            <person name="Savidor A."/>
            <person name="Schornack S."/>
            <person name="Schwartz D.C."/>
            <person name="Schumann U.D."/>
            <person name="Schwessinger B."/>
            <person name="Seyer L."/>
            <person name="Sharpe T."/>
            <person name="Silvar C."/>
            <person name="Song J."/>
            <person name="Studholme D.J."/>
            <person name="Sykes S."/>
            <person name="Thines M."/>
            <person name="van de Vondervoort P.J."/>
            <person name="Phuntumart V."/>
            <person name="Wawra S."/>
            <person name="Weide R."/>
            <person name="Win J."/>
            <person name="Young C."/>
            <person name="Zhou S."/>
            <person name="Fry W."/>
            <person name="Meyers B.C."/>
            <person name="van West P."/>
            <person name="Ristaino J."/>
            <person name="Govers F."/>
            <person name="Birch P.R."/>
            <person name="Whisson S.C."/>
            <person name="Judelson H.S."/>
            <person name="Nusbaum C."/>
        </authorList>
    </citation>
    <scope>NUCLEOTIDE SEQUENCE [LARGE SCALE GENOMIC DNA]</scope>
    <source>
        <strain evidence="7">T30-4</strain>
    </source>
</reference>
<dbReference type="SUPFAM" id="SSF51735">
    <property type="entry name" value="NAD(P)-binding Rossmann-fold domains"/>
    <property type="match status" value="1"/>
</dbReference>
<dbReference type="Proteomes" id="UP000006643">
    <property type="component" value="Unassembled WGS sequence"/>
</dbReference>
<sequence length="657" mass="70892">MTDEDEHHNLHPNSTTGYFNIPYLKSRPFRLALSKLAPGCSASASSSLATRSSDLRSYASPSKSFLRQIKSWEYQSRPLGAEDVEIKISHCGICGSDLHTLDSGWGQTTYPCVVGHEIVGEVTQAGPDIKGLQVGDREAGIKEGDRVDIVGIGGLCHIAIQFAKAMGAASLATTARQVAKVSSQRGFAASSLKVDNPYTGETFCEVDYDSKAEAHAKLDAAVKAQLDWKNVPLRERQALCTKWIAALKSNSESIAHEISGMMGKPVQQARNEVNGTIDRAKALIYLSNEALRTDSFPEENGLFRQITHDPVGVVYVISHLMLCNWKQAPWNYPLMTAVNSIIPAVLAGNSVLLKHSPRTPLCGEHYQKTFEQAGFPKNVLQSSFVEHDTASEIIQRPETAFVSFTGSVRGGRQVQQVASQRSIDVTLELGGNDAGYVTAEADAEAAAEGLVDGVCYNAGQSCCGVERIYVHESKYDQFLEKAKSLFEAYNLGDPTDANTSMGPMALPTAPEMLDAHVKDAVAKGALQLTGSGISDAAGKGRFYSPTLLANCNDSMGIMTEESFGPIVGVERVSSDAEAIKKINDSKYGLTASVFSSDREHAMALGSQISAGTVYMNRCDVLDPYLPWTGNRDSGKGVSLSKHGFRGVTKLKAWNFRV</sequence>
<protein>
    <submittedName>
        <fullName evidence="6">Aldehyde dehydrogenase, putative</fullName>
    </submittedName>
</protein>
<dbReference type="InterPro" id="IPR011032">
    <property type="entry name" value="GroES-like_sf"/>
</dbReference>
<dbReference type="InterPro" id="IPR036291">
    <property type="entry name" value="NAD(P)-bd_dom_sf"/>
</dbReference>
<evidence type="ECO:0000259" key="5">
    <source>
        <dbReference type="Pfam" id="PF08240"/>
    </source>
</evidence>
<dbReference type="GO" id="GO:0016620">
    <property type="term" value="F:oxidoreductase activity, acting on the aldehyde or oxo group of donors, NAD or NADP as acceptor"/>
    <property type="evidence" value="ECO:0007669"/>
    <property type="project" value="InterPro"/>
</dbReference>
<dbReference type="InterPro" id="IPR029510">
    <property type="entry name" value="Ald_DH_CS_GLU"/>
</dbReference>
<dbReference type="SUPFAM" id="SSF50129">
    <property type="entry name" value="GroES-like"/>
    <property type="match status" value="1"/>
</dbReference>
<organism evidence="6 7">
    <name type="scientific">Phytophthora infestans (strain T30-4)</name>
    <name type="common">Potato late blight agent</name>
    <dbReference type="NCBI Taxonomy" id="403677"/>
    <lineage>
        <taxon>Eukaryota</taxon>
        <taxon>Sar</taxon>
        <taxon>Stramenopiles</taxon>
        <taxon>Oomycota</taxon>
        <taxon>Peronosporomycetes</taxon>
        <taxon>Peronosporales</taxon>
        <taxon>Peronosporaceae</taxon>
        <taxon>Phytophthora</taxon>
    </lineage>
</organism>
<dbReference type="OMA" id="DFTHNEN"/>
<dbReference type="eggNOG" id="KOG2450">
    <property type="taxonomic scope" value="Eukaryota"/>
</dbReference>
<keyword evidence="1 3" id="KW-0560">Oxidoreductase</keyword>
<evidence type="ECO:0000259" key="4">
    <source>
        <dbReference type="Pfam" id="PF00171"/>
    </source>
</evidence>
<dbReference type="Pfam" id="PF08240">
    <property type="entry name" value="ADH_N"/>
    <property type="match status" value="1"/>
</dbReference>
<dbReference type="GeneID" id="9467427"/>
<dbReference type="Pfam" id="PF00171">
    <property type="entry name" value="Aldedh"/>
    <property type="match status" value="1"/>
</dbReference>
<evidence type="ECO:0000256" key="3">
    <source>
        <dbReference type="RuleBase" id="RU003345"/>
    </source>
</evidence>
<dbReference type="Gene3D" id="3.40.309.10">
    <property type="entry name" value="Aldehyde Dehydrogenase, Chain A, domain 2"/>
    <property type="match status" value="1"/>
</dbReference>
<dbReference type="InterPro" id="IPR015590">
    <property type="entry name" value="Aldehyde_DH_dom"/>
</dbReference>
<dbReference type="SUPFAM" id="SSF53720">
    <property type="entry name" value="ALDH-like"/>
    <property type="match status" value="1"/>
</dbReference>
<dbReference type="PROSITE" id="PS00059">
    <property type="entry name" value="ADH_ZINC"/>
    <property type="match status" value="1"/>
</dbReference>
<dbReference type="PROSITE" id="PS00687">
    <property type="entry name" value="ALDEHYDE_DEHYDR_GLU"/>
    <property type="match status" value="1"/>
</dbReference>
<feature type="domain" description="Aldehyde dehydrogenase" evidence="4">
    <location>
        <begin position="191"/>
        <end position="652"/>
    </location>
</feature>
<dbReference type="Gene3D" id="3.40.50.720">
    <property type="entry name" value="NAD(P)-binding Rossmann-like Domain"/>
    <property type="match status" value="1"/>
</dbReference>
<feature type="domain" description="Alcohol dehydrogenase-like N-terminal" evidence="5">
    <location>
        <begin position="81"/>
        <end position="137"/>
    </location>
</feature>
<dbReference type="Gene3D" id="3.40.605.10">
    <property type="entry name" value="Aldehyde Dehydrogenase, Chain A, domain 1"/>
    <property type="match status" value="1"/>
</dbReference>
<comment type="similarity">
    <text evidence="3">Belongs to the aldehyde dehydrogenase family.</text>
</comment>
<name>D0N0C0_PHYIT</name>
<evidence type="ECO:0000256" key="1">
    <source>
        <dbReference type="ARBA" id="ARBA00023002"/>
    </source>
</evidence>
<dbReference type="AlphaFoldDB" id="D0N0C0"/>
<evidence type="ECO:0000256" key="2">
    <source>
        <dbReference type="PROSITE-ProRule" id="PRU10007"/>
    </source>
</evidence>
<dbReference type="Gene3D" id="3.90.180.10">
    <property type="entry name" value="Medium-chain alcohol dehydrogenases, catalytic domain"/>
    <property type="match status" value="1"/>
</dbReference>
<dbReference type="InterPro" id="IPR013154">
    <property type="entry name" value="ADH-like_N"/>
</dbReference>
<evidence type="ECO:0000313" key="7">
    <source>
        <dbReference type="Proteomes" id="UP000006643"/>
    </source>
</evidence>
<dbReference type="InterPro" id="IPR016163">
    <property type="entry name" value="Ald_DH_C"/>
</dbReference>
<dbReference type="InterPro" id="IPR016161">
    <property type="entry name" value="Ald_DH/histidinol_DH"/>
</dbReference>
<dbReference type="InParanoid" id="D0N0C0"/>
<gene>
    <name evidence="6" type="ORF">PITG_03464</name>
</gene>
<evidence type="ECO:0000313" key="6">
    <source>
        <dbReference type="EMBL" id="EEY65933.1"/>
    </source>
</evidence>
<dbReference type="InterPro" id="IPR016162">
    <property type="entry name" value="Ald_DH_N"/>
</dbReference>
<dbReference type="FunFam" id="3.40.309.10:FF:000009">
    <property type="entry name" value="Aldehyde dehydrogenase A"/>
    <property type="match status" value="1"/>
</dbReference>
<dbReference type="EMBL" id="DS028121">
    <property type="protein sequence ID" value="EEY65933.1"/>
    <property type="molecule type" value="Genomic_DNA"/>
</dbReference>
<proteinExistence type="inferred from homology"/>
<dbReference type="PANTHER" id="PTHR11699">
    <property type="entry name" value="ALDEHYDE DEHYDROGENASE-RELATED"/>
    <property type="match status" value="1"/>
</dbReference>
<keyword evidence="7" id="KW-1185">Reference proteome</keyword>
<dbReference type="VEuPathDB" id="FungiDB:PITG_03464"/>
<dbReference type="STRING" id="403677.D0N0C0"/>
<dbReference type="HOGENOM" id="CLU_005391_1_0_1"/>
<dbReference type="KEGG" id="pif:PITG_03464"/>